<organism evidence="2 3">
    <name type="scientific">Thauera phenylacetica B4P</name>
    <dbReference type="NCBI Taxonomy" id="1234382"/>
    <lineage>
        <taxon>Bacteria</taxon>
        <taxon>Pseudomonadati</taxon>
        <taxon>Pseudomonadota</taxon>
        <taxon>Betaproteobacteria</taxon>
        <taxon>Rhodocyclales</taxon>
        <taxon>Zoogloeaceae</taxon>
        <taxon>Thauera</taxon>
    </lineage>
</organism>
<dbReference type="EMBL" id="AMXF01000035">
    <property type="protein sequence ID" value="ENO97716.1"/>
    <property type="molecule type" value="Genomic_DNA"/>
</dbReference>
<dbReference type="AlphaFoldDB" id="N6YTU4"/>
<dbReference type="Proteomes" id="UP000013047">
    <property type="component" value="Unassembled WGS sequence"/>
</dbReference>
<proteinExistence type="predicted"/>
<evidence type="ECO:0000313" key="2">
    <source>
        <dbReference type="EMBL" id="ENO97716.1"/>
    </source>
</evidence>
<keyword evidence="1" id="KW-0812">Transmembrane</keyword>
<accession>N6YTU4</accession>
<dbReference type="RefSeq" id="WP_004359543.1">
    <property type="nucleotide sequence ID" value="NZ_AMXF01000035.1"/>
</dbReference>
<keyword evidence="1" id="KW-0472">Membrane</keyword>
<name>N6YTU4_9RHOO</name>
<keyword evidence="1" id="KW-1133">Transmembrane helix</keyword>
<dbReference type="OrthoDB" id="1072289at2"/>
<protein>
    <submittedName>
        <fullName evidence="2">Uncharacterized protein</fullName>
    </submittedName>
</protein>
<evidence type="ECO:0000313" key="3">
    <source>
        <dbReference type="Proteomes" id="UP000013047"/>
    </source>
</evidence>
<evidence type="ECO:0000256" key="1">
    <source>
        <dbReference type="SAM" id="Phobius"/>
    </source>
</evidence>
<keyword evidence="3" id="KW-1185">Reference proteome</keyword>
<feature type="transmembrane region" description="Helical" evidence="1">
    <location>
        <begin position="44"/>
        <end position="62"/>
    </location>
</feature>
<reference evidence="2 3" key="1">
    <citation type="submission" date="2012-09" db="EMBL/GenBank/DDBJ databases">
        <title>Draft Genome Sequences of 6 Strains from Genus Thauera.</title>
        <authorList>
            <person name="Liu B."/>
            <person name="Shapleigh J.P."/>
            <person name="Frostegard A.H."/>
        </authorList>
    </citation>
    <scope>NUCLEOTIDE SEQUENCE [LARGE SCALE GENOMIC DNA]</scope>
    <source>
        <strain evidence="2 3">B4P</strain>
    </source>
</reference>
<feature type="transmembrane region" description="Helical" evidence="1">
    <location>
        <begin position="74"/>
        <end position="93"/>
    </location>
</feature>
<comment type="caution">
    <text evidence="2">The sequence shown here is derived from an EMBL/GenBank/DDBJ whole genome shotgun (WGS) entry which is preliminary data.</text>
</comment>
<sequence length="221" mass="23354">MHSDPVPAAHPTPGITPGRDGVMRWVHEISLWKNPTVLITTAKVLLLAASVPALLVGLLALVEGDGIGAALGSVAQVGGIVVGIVAGLLLIAYPLTAILQGGRYCVVFEMDERGVRHTQLRKQFERNQALAFVTVLAGIAAGSPQAAGAGLLAASRQSLHTAFAKVRKIRIDERRGVIHLAERLTRNQVYAAPEDFAFVRDFILARCPRAAVGGYAGGRDT</sequence>
<gene>
    <name evidence="2" type="ORF">C667_07446</name>
</gene>